<accession>A0A7W3T229</accession>
<keyword evidence="2" id="KW-1185">Reference proteome</keyword>
<reference evidence="2" key="1">
    <citation type="submission" date="2019-10" db="EMBL/GenBank/DDBJ databases">
        <title>Streptomyces sp. nov., a novel actinobacterium isolated from alkaline environment.</title>
        <authorList>
            <person name="Golinska P."/>
        </authorList>
    </citation>
    <scope>NUCLEOTIDE SEQUENCE [LARGE SCALE GENOMIC DNA]</scope>
    <source>
        <strain evidence="2">DSM 42108</strain>
    </source>
</reference>
<dbReference type="AlphaFoldDB" id="A0A7W3T229"/>
<comment type="caution">
    <text evidence="1">The sequence shown here is derived from an EMBL/GenBank/DDBJ whole genome shotgun (WGS) entry which is preliminary data.</text>
</comment>
<name>A0A7W3T229_9ACTN</name>
<proteinExistence type="predicted"/>
<protein>
    <submittedName>
        <fullName evidence="1">Uncharacterized protein</fullName>
    </submittedName>
</protein>
<evidence type="ECO:0000313" key="1">
    <source>
        <dbReference type="EMBL" id="MBB0229502.1"/>
    </source>
</evidence>
<evidence type="ECO:0000313" key="2">
    <source>
        <dbReference type="Proteomes" id="UP000530234"/>
    </source>
</evidence>
<sequence>MADQPHGSFGVALAHYAETYGMLLHVGEILPVPCRLPELPDLAGPSALDQADHAVQRLAELANDLPLSRMVRTYLRAMCCHLQAASDLLFMVDQDMGVGQYVELRVHAITLNTVLAQGAAHFIDSELCEEEHEEECWQRPAPPEEE</sequence>
<dbReference type="RefSeq" id="WP_182662042.1">
    <property type="nucleotide sequence ID" value="NZ_VKHS01000129.1"/>
</dbReference>
<organism evidence="1 2">
    <name type="scientific">Streptomyces calidiresistens</name>
    <dbReference type="NCBI Taxonomy" id="1485586"/>
    <lineage>
        <taxon>Bacteria</taxon>
        <taxon>Bacillati</taxon>
        <taxon>Actinomycetota</taxon>
        <taxon>Actinomycetes</taxon>
        <taxon>Kitasatosporales</taxon>
        <taxon>Streptomycetaceae</taxon>
        <taxon>Streptomyces</taxon>
    </lineage>
</organism>
<dbReference type="Proteomes" id="UP000530234">
    <property type="component" value="Unassembled WGS sequence"/>
</dbReference>
<gene>
    <name evidence="1" type="ORF">FOE67_08235</name>
</gene>
<dbReference type="EMBL" id="VKHS01000129">
    <property type="protein sequence ID" value="MBB0229502.1"/>
    <property type="molecule type" value="Genomic_DNA"/>
</dbReference>